<sequence>MAHVNLDIATKPSKDVFSLGYMRLIRFLLNTLGQWPNRMLGDESRLASWLLVYNYTALGICTLCGFNLMLYAKMNVKKLPFIDAGQCYTNLFLDMLYIQRSTLSLQKKYCSVVKEFILKFHLMHHEDKNSFAAQEYRRINKICKIGSIVYLVEVTCGILGYNLVPLYQNYNAGMFNEIKPENKTFIHSIYFVLPFDYSTDTTGYFIVFCFNFIASYWVPSAMCYYDFFVFIILFHVSGHLNIVINTMINFPRLSGDVGKQPKEIMEEYNKAAFIQLKDVIQHYQVIKEFMTEMGEALDFTLCTYLAFHQLMCCLLLLECSTLEPEAMVKYGMLTFYVFEQCILMSVIFEHINVKSESLGDRVYSLPWEQMDVKNRKILLMLLRNVQNPLALKAGGMVPVGVRTMSSIMRTSCSYFLFLKTFAD</sequence>
<name>A0A9Y1IS93_GRAMO</name>
<evidence type="ECO:0000256" key="5">
    <source>
        <dbReference type="ARBA" id="ARBA00022725"/>
    </source>
</evidence>
<dbReference type="InterPro" id="IPR004117">
    <property type="entry name" value="7tm6_olfct_rcpt"/>
</dbReference>
<dbReference type="GO" id="GO:0005886">
    <property type="term" value="C:plasma membrane"/>
    <property type="evidence" value="ECO:0007669"/>
    <property type="project" value="UniProtKB-SubCell"/>
</dbReference>
<evidence type="ECO:0000256" key="6">
    <source>
        <dbReference type="ARBA" id="ARBA00022989"/>
    </source>
</evidence>
<protein>
    <recommendedName>
        <fullName evidence="10">Odorant receptor</fullName>
    </recommendedName>
</protein>
<dbReference type="Pfam" id="PF02949">
    <property type="entry name" value="7tm_6"/>
    <property type="match status" value="1"/>
</dbReference>
<keyword evidence="6 10" id="KW-1133">Transmembrane helix</keyword>
<evidence type="ECO:0000256" key="7">
    <source>
        <dbReference type="ARBA" id="ARBA00023136"/>
    </source>
</evidence>
<comment type="caution">
    <text evidence="10">Lacks conserved residue(s) required for the propagation of feature annotation.</text>
</comment>
<dbReference type="EMBL" id="ON926814">
    <property type="protein sequence ID" value="WEG72097.1"/>
    <property type="molecule type" value="mRNA"/>
</dbReference>
<dbReference type="GO" id="GO:0004984">
    <property type="term" value="F:olfactory receptor activity"/>
    <property type="evidence" value="ECO:0007669"/>
    <property type="project" value="InterPro"/>
</dbReference>
<keyword evidence="7 10" id="KW-0472">Membrane</keyword>
<evidence type="ECO:0000256" key="1">
    <source>
        <dbReference type="ARBA" id="ARBA00004651"/>
    </source>
</evidence>
<proteinExistence type="evidence at transcript level"/>
<evidence type="ECO:0000256" key="3">
    <source>
        <dbReference type="ARBA" id="ARBA00022606"/>
    </source>
</evidence>
<evidence type="ECO:0000256" key="10">
    <source>
        <dbReference type="RuleBase" id="RU351113"/>
    </source>
</evidence>
<dbReference type="PANTHER" id="PTHR21137">
    <property type="entry name" value="ODORANT RECEPTOR"/>
    <property type="match status" value="1"/>
</dbReference>
<feature type="transmembrane region" description="Helical" evidence="10">
    <location>
        <begin position="224"/>
        <end position="244"/>
    </location>
</feature>
<feature type="transmembrane region" description="Helical" evidence="10">
    <location>
        <begin position="46"/>
        <end position="70"/>
    </location>
</feature>
<keyword evidence="2" id="KW-1003">Cell membrane</keyword>
<reference evidence="11" key="1">
    <citation type="submission" date="2022-06" db="EMBL/GenBank/DDBJ databases">
        <authorList>
            <person name="Shang L."/>
        </authorList>
    </citation>
    <scope>NUCLEOTIDE SEQUENCE</scope>
</reference>
<evidence type="ECO:0000256" key="4">
    <source>
        <dbReference type="ARBA" id="ARBA00022692"/>
    </source>
</evidence>
<comment type="similarity">
    <text evidence="10">Belongs to the insect chemoreceptor superfamily. Heteromeric odorant receptor channel (TC 1.A.69) family.</text>
</comment>
<evidence type="ECO:0000256" key="9">
    <source>
        <dbReference type="ARBA" id="ARBA00023224"/>
    </source>
</evidence>
<keyword evidence="8 10" id="KW-0675">Receptor</keyword>
<accession>A0A9Y1IS93</accession>
<dbReference type="PANTHER" id="PTHR21137:SF35">
    <property type="entry name" value="ODORANT RECEPTOR 19A-RELATED"/>
    <property type="match status" value="1"/>
</dbReference>
<evidence type="ECO:0000313" key="11">
    <source>
        <dbReference type="EMBL" id="WEG72097.1"/>
    </source>
</evidence>
<keyword evidence="3 10" id="KW-0716">Sensory transduction</keyword>
<dbReference type="GO" id="GO:0005549">
    <property type="term" value="F:odorant binding"/>
    <property type="evidence" value="ECO:0007669"/>
    <property type="project" value="InterPro"/>
</dbReference>
<dbReference type="AlphaFoldDB" id="A0A9Y1IS93"/>
<evidence type="ECO:0000256" key="2">
    <source>
        <dbReference type="ARBA" id="ARBA00022475"/>
    </source>
</evidence>
<keyword evidence="4 10" id="KW-0812">Transmembrane</keyword>
<keyword evidence="9 10" id="KW-0807">Transducer</keyword>
<dbReference type="GO" id="GO:0007165">
    <property type="term" value="P:signal transduction"/>
    <property type="evidence" value="ECO:0007669"/>
    <property type="project" value="UniProtKB-KW"/>
</dbReference>
<keyword evidence="5 10" id="KW-0552">Olfaction</keyword>
<feature type="transmembrane region" description="Helical" evidence="10">
    <location>
        <begin position="201"/>
        <end position="218"/>
    </location>
</feature>
<organism evidence="11">
    <name type="scientific">Grapholita molesta</name>
    <name type="common">Oriental fruit moth</name>
    <name type="synonym">Cydia molesta</name>
    <dbReference type="NCBI Taxonomy" id="192188"/>
    <lineage>
        <taxon>Eukaryota</taxon>
        <taxon>Metazoa</taxon>
        <taxon>Ecdysozoa</taxon>
        <taxon>Arthropoda</taxon>
        <taxon>Hexapoda</taxon>
        <taxon>Insecta</taxon>
        <taxon>Pterygota</taxon>
        <taxon>Neoptera</taxon>
        <taxon>Endopterygota</taxon>
        <taxon>Lepidoptera</taxon>
        <taxon>Glossata</taxon>
        <taxon>Ditrysia</taxon>
        <taxon>Tortricoidea</taxon>
        <taxon>Tortricidae</taxon>
        <taxon>Olethreutinae</taxon>
        <taxon>Grapholitini</taxon>
        <taxon>Grapholita</taxon>
    </lineage>
</organism>
<comment type="subcellular location">
    <subcellularLocation>
        <location evidence="1 10">Cell membrane</location>
        <topology evidence="1 10">Multi-pass membrane protein</topology>
    </subcellularLocation>
</comment>
<evidence type="ECO:0000256" key="8">
    <source>
        <dbReference type="ARBA" id="ARBA00023170"/>
    </source>
</evidence>